<keyword evidence="3 8" id="KW-0547">Nucleotide-binding</keyword>
<dbReference type="Pfam" id="PF00488">
    <property type="entry name" value="MutS_V"/>
    <property type="match status" value="1"/>
</dbReference>
<dbReference type="PROSITE" id="PS50828">
    <property type="entry name" value="SMR"/>
    <property type="match status" value="1"/>
</dbReference>
<dbReference type="InterPro" id="IPR045076">
    <property type="entry name" value="MutS"/>
</dbReference>
<dbReference type="EC" id="3.1.-.-" evidence="8"/>
<dbReference type="InterPro" id="IPR002625">
    <property type="entry name" value="Smr_dom"/>
</dbReference>
<dbReference type="GO" id="GO:0043023">
    <property type="term" value="F:ribosomal large subunit binding"/>
    <property type="evidence" value="ECO:0007669"/>
    <property type="project" value="UniProtKB-UniRule"/>
</dbReference>
<dbReference type="GO" id="GO:0030983">
    <property type="term" value="F:mismatched DNA binding"/>
    <property type="evidence" value="ECO:0007669"/>
    <property type="project" value="InterPro"/>
</dbReference>
<comment type="function">
    <text evidence="8">Endonuclease that is involved in the suppression of homologous recombination and thus may have a key role in the control of bacterial genetic diversity.</text>
</comment>
<evidence type="ECO:0000256" key="4">
    <source>
        <dbReference type="ARBA" id="ARBA00022801"/>
    </source>
</evidence>
<dbReference type="InterPro" id="IPR003593">
    <property type="entry name" value="AAA+_ATPase"/>
</dbReference>
<dbReference type="GO" id="GO:0045910">
    <property type="term" value="P:negative regulation of DNA recombination"/>
    <property type="evidence" value="ECO:0007669"/>
    <property type="project" value="InterPro"/>
</dbReference>
<keyword evidence="5 8" id="KW-0067">ATP-binding</keyword>
<dbReference type="PIRSF" id="PIRSF005814">
    <property type="entry name" value="MutS_YshD"/>
    <property type="match status" value="1"/>
</dbReference>
<comment type="similarity">
    <text evidence="8">Belongs to the DNA mismatch repair MutS family. MutS2 subfamily.</text>
</comment>
<evidence type="ECO:0000313" key="12">
    <source>
        <dbReference type="Proteomes" id="UP000030008"/>
    </source>
</evidence>
<dbReference type="SMART" id="SM00533">
    <property type="entry name" value="MUTSd"/>
    <property type="match status" value="1"/>
</dbReference>
<dbReference type="InterPro" id="IPR007696">
    <property type="entry name" value="DNA_mismatch_repair_MutS_core"/>
</dbReference>
<dbReference type="GO" id="GO:0004519">
    <property type="term" value="F:endonuclease activity"/>
    <property type="evidence" value="ECO:0007669"/>
    <property type="project" value="UniProtKB-UniRule"/>
</dbReference>
<dbReference type="InterPro" id="IPR027417">
    <property type="entry name" value="P-loop_NTPase"/>
</dbReference>
<dbReference type="GO" id="GO:0016887">
    <property type="term" value="F:ATP hydrolysis activity"/>
    <property type="evidence" value="ECO:0007669"/>
    <property type="project" value="InterPro"/>
</dbReference>
<dbReference type="RefSeq" id="WP_044905024.1">
    <property type="nucleotide sequence ID" value="NZ_JQIF01000039.1"/>
</dbReference>
<dbReference type="InterPro" id="IPR036063">
    <property type="entry name" value="Smr_dom_sf"/>
</dbReference>
<evidence type="ECO:0000256" key="1">
    <source>
        <dbReference type="ARBA" id="ARBA00022722"/>
    </source>
</evidence>
<dbReference type="InterPro" id="IPR036187">
    <property type="entry name" value="DNA_mismatch_repair_MutS_sf"/>
</dbReference>
<keyword evidence="4 8" id="KW-0378">Hydrolase</keyword>
<protein>
    <recommendedName>
        <fullName evidence="8">Endonuclease MutS2</fullName>
        <ecNumber evidence="8">3.1.-.-</ecNumber>
    </recommendedName>
    <alternativeName>
        <fullName evidence="8">Ribosome-associated protein quality control-upstream factor</fullName>
        <shortName evidence="8">RQC-upstream factor</shortName>
        <shortName evidence="8">RqcU</shortName>
        <ecNumber evidence="8">3.6.4.-</ecNumber>
    </alternativeName>
</protein>
<evidence type="ECO:0000256" key="8">
    <source>
        <dbReference type="HAMAP-Rule" id="MF_00092"/>
    </source>
</evidence>
<evidence type="ECO:0000259" key="10">
    <source>
        <dbReference type="PROSITE" id="PS50828"/>
    </source>
</evidence>
<feature type="domain" description="Smr" evidence="10">
    <location>
        <begin position="700"/>
        <end position="771"/>
    </location>
</feature>
<comment type="subunit">
    <text evidence="8">Homodimer. Binds to stalled ribosomes, contacting rRNA.</text>
</comment>
<dbReference type="SMART" id="SM00382">
    <property type="entry name" value="AAA"/>
    <property type="match status" value="1"/>
</dbReference>
<dbReference type="PANTHER" id="PTHR48466">
    <property type="entry name" value="OS10G0509000 PROTEIN-RELATED"/>
    <property type="match status" value="1"/>
</dbReference>
<accession>A0A099I7E7</accession>
<keyword evidence="6 8" id="KW-0694">RNA-binding</keyword>
<gene>
    <name evidence="8" type="primary">mutS2</name>
    <name evidence="8" type="synonym">rqcU</name>
    <name evidence="11" type="ORF">CIAN88_08565</name>
</gene>
<dbReference type="GO" id="GO:0140664">
    <property type="term" value="F:ATP-dependent DNA damage sensor activity"/>
    <property type="evidence" value="ECO:0007669"/>
    <property type="project" value="InterPro"/>
</dbReference>
<sequence length="777" mass="86855">MKDMYEPLELHEVKEQVAKHASFSLGKQLIRQMMPRFDALWVRRELARVKEAYALVVRFGNMPFGGIHDTRDSIEAAMKDMTLTPHELRGIADSTRGVEQVRKYMKASDLETPLIKELCDSFAEHQQLASSIDRCISLNAEVLDSASPALKSIRKSILSCNADISSEVQRFLSRNASKLMDTITTMRNNRTCVLVKISEKNSVDGFVHGESASGQTAYVEPRSLLVLNNRLQTLKSQEQEEITRILFELSQQVKAVGHELLSNLETFALLDSIFARGLWTKEMDGCIAELNTKDDHLYLKTARHPLIDPQKVVANTYEIRSPHHSLLITGSNTGGKTVTLKTIGLFVALTMSGLPLSAEQAVVPLFDALYVDIGDDQSIQESLSTFSSHISKMADICDHATARSLVLLDELGSGTDPKEGEPLAVAVLDHLRAIGAMVIATTHYSALKTYGADNEDILLSSVEFDMEKMLPTYRYIEGISGQSNAFEIARRYGLKESIIRFARERKEADRSKADIAMEKLEQSLMENYELKEKLAARLKDVRQLQADLEQEKKQLAQRREEILETVREDARRQLESSLEEAQDIIDELKHMHSEAKPHEISDRKARLKQLSSMDDAETDDTPQMLPSYQVGDYVKISKLSYYGEIISMNKDKVCVLANGMKMNTTLQEIEPAVKQVQKTKKKGYAKAGVRSFSMECNVIGMRVAEALPIIDKYLDNAMLAKANNVRIIHGMGTGALRKGVHDFLKRNPRVESFRMGGQGEGGLGATVVVLKQKGSGK</sequence>
<evidence type="ECO:0000256" key="7">
    <source>
        <dbReference type="ARBA" id="ARBA00023125"/>
    </source>
</evidence>
<dbReference type="EMBL" id="JQIF01000039">
    <property type="protein sequence ID" value="KGJ53466.1"/>
    <property type="molecule type" value="Genomic_DNA"/>
</dbReference>
<dbReference type="EC" id="3.6.4.-" evidence="8"/>
<dbReference type="GO" id="GO:0019843">
    <property type="term" value="F:rRNA binding"/>
    <property type="evidence" value="ECO:0007669"/>
    <property type="project" value="UniProtKB-UniRule"/>
</dbReference>
<dbReference type="Gene3D" id="3.30.1370.110">
    <property type="match status" value="1"/>
</dbReference>
<reference evidence="11 12" key="1">
    <citation type="submission" date="2014-08" db="EMBL/GenBank/DDBJ databases">
        <title>Clostridium innocuum, an unnegligible vancomycin-resistant pathogen causing extra-intestinal infections.</title>
        <authorList>
            <person name="Feng Y."/>
            <person name="Chiu C.-H."/>
        </authorList>
    </citation>
    <scope>NUCLEOTIDE SEQUENCE [LARGE SCALE GENOMIC DNA]</scope>
    <source>
        <strain evidence="11 12">AN88</strain>
    </source>
</reference>
<proteinExistence type="inferred from homology"/>
<keyword evidence="9" id="KW-0175">Coiled coil</keyword>
<evidence type="ECO:0000256" key="2">
    <source>
        <dbReference type="ARBA" id="ARBA00022730"/>
    </source>
</evidence>
<dbReference type="Proteomes" id="UP000030008">
    <property type="component" value="Unassembled WGS sequence"/>
</dbReference>
<dbReference type="NCBIfam" id="TIGR01069">
    <property type="entry name" value="mutS2"/>
    <property type="match status" value="1"/>
</dbReference>
<dbReference type="GO" id="GO:0006298">
    <property type="term" value="P:mismatch repair"/>
    <property type="evidence" value="ECO:0007669"/>
    <property type="project" value="InterPro"/>
</dbReference>
<dbReference type="HAMAP" id="MF_00092">
    <property type="entry name" value="MutS2"/>
    <property type="match status" value="1"/>
</dbReference>
<dbReference type="Gene3D" id="3.40.50.300">
    <property type="entry name" value="P-loop containing nucleotide triphosphate hydrolases"/>
    <property type="match status" value="1"/>
</dbReference>
<evidence type="ECO:0000313" key="11">
    <source>
        <dbReference type="EMBL" id="KGJ53466.1"/>
    </source>
</evidence>
<dbReference type="InterPro" id="IPR000432">
    <property type="entry name" value="DNA_mismatch_repair_MutS_C"/>
</dbReference>
<dbReference type="PANTHER" id="PTHR48466:SF2">
    <property type="entry name" value="OS10G0509000 PROTEIN"/>
    <property type="match status" value="1"/>
</dbReference>
<dbReference type="SMART" id="SM00463">
    <property type="entry name" value="SMR"/>
    <property type="match status" value="1"/>
</dbReference>
<dbReference type="SUPFAM" id="SSF48334">
    <property type="entry name" value="DNA repair protein MutS, domain III"/>
    <property type="match status" value="1"/>
</dbReference>
<evidence type="ECO:0000256" key="3">
    <source>
        <dbReference type="ARBA" id="ARBA00022741"/>
    </source>
</evidence>
<name>A0A099I7E7_CLOIN</name>
<evidence type="ECO:0000256" key="6">
    <source>
        <dbReference type="ARBA" id="ARBA00022884"/>
    </source>
</evidence>
<keyword evidence="7 8" id="KW-0238">DNA-binding</keyword>
<dbReference type="SMART" id="SM00534">
    <property type="entry name" value="MUTSac"/>
    <property type="match status" value="1"/>
</dbReference>
<comment type="caution">
    <text evidence="11">The sequence shown here is derived from an EMBL/GenBank/DDBJ whole genome shotgun (WGS) entry which is preliminary data.</text>
</comment>
<keyword evidence="2 8" id="KW-0699">rRNA-binding</keyword>
<dbReference type="Pfam" id="PF01713">
    <property type="entry name" value="Smr"/>
    <property type="match status" value="1"/>
</dbReference>
<dbReference type="SUPFAM" id="SSF52540">
    <property type="entry name" value="P-loop containing nucleoside triphosphate hydrolases"/>
    <property type="match status" value="1"/>
</dbReference>
<dbReference type="AlphaFoldDB" id="A0A099I7E7"/>
<organism evidence="11 12">
    <name type="scientific">Clostridium innocuum</name>
    <dbReference type="NCBI Taxonomy" id="1522"/>
    <lineage>
        <taxon>Bacteria</taxon>
        <taxon>Bacillati</taxon>
        <taxon>Bacillota</taxon>
        <taxon>Clostridia</taxon>
        <taxon>Eubacteriales</taxon>
        <taxon>Clostridiaceae</taxon>
        <taxon>Clostridium</taxon>
    </lineage>
</organism>
<dbReference type="PROSITE" id="PS00486">
    <property type="entry name" value="DNA_MISMATCH_REPAIR_2"/>
    <property type="match status" value="1"/>
</dbReference>
<dbReference type="FunFam" id="3.40.50.300:FF:000830">
    <property type="entry name" value="Endonuclease MutS2"/>
    <property type="match status" value="1"/>
</dbReference>
<feature type="binding site" evidence="8">
    <location>
        <begin position="330"/>
        <end position="337"/>
    </location>
    <ligand>
        <name>ATP</name>
        <dbReference type="ChEBI" id="CHEBI:30616"/>
    </ligand>
</feature>
<feature type="coiled-coil region" evidence="9">
    <location>
        <begin position="503"/>
        <end position="591"/>
    </location>
</feature>
<keyword evidence="8" id="KW-0255">Endonuclease</keyword>
<evidence type="ECO:0000256" key="5">
    <source>
        <dbReference type="ARBA" id="ARBA00022840"/>
    </source>
</evidence>
<keyword evidence="1 8" id="KW-0540">Nuclease</keyword>
<dbReference type="GO" id="GO:0072344">
    <property type="term" value="P:rescue of stalled ribosome"/>
    <property type="evidence" value="ECO:0007669"/>
    <property type="project" value="UniProtKB-UniRule"/>
</dbReference>
<comment type="function">
    <text evidence="8">Acts as a ribosome collision sensor, splitting the ribosome into its 2 subunits. Detects stalled/collided 70S ribosomes which it binds and splits by an ATP-hydrolysis driven conformational change. Acts upstream of the ribosome quality control system (RQC), a ribosome-associated complex that mediates the extraction of incompletely synthesized nascent chains from stalled ribosomes and their subsequent degradation. Probably generates substrates for RQC.</text>
</comment>
<evidence type="ECO:0000256" key="9">
    <source>
        <dbReference type="SAM" id="Coils"/>
    </source>
</evidence>
<dbReference type="InterPro" id="IPR005747">
    <property type="entry name" value="MutS2"/>
</dbReference>
<dbReference type="GO" id="GO:0005524">
    <property type="term" value="F:ATP binding"/>
    <property type="evidence" value="ECO:0007669"/>
    <property type="project" value="UniProtKB-UniRule"/>
</dbReference>